<organism evidence="2 3">
    <name type="scientific">Aureimonas fodinaquatilis</name>
    <dbReference type="NCBI Taxonomy" id="2565783"/>
    <lineage>
        <taxon>Bacteria</taxon>
        <taxon>Pseudomonadati</taxon>
        <taxon>Pseudomonadota</taxon>
        <taxon>Alphaproteobacteria</taxon>
        <taxon>Hyphomicrobiales</taxon>
        <taxon>Aurantimonadaceae</taxon>
        <taxon>Aureimonas</taxon>
    </lineage>
</organism>
<reference evidence="2 3" key="1">
    <citation type="submission" date="2019-08" db="EMBL/GenBank/DDBJ databases">
        <title>Aureimonas fodiniaquatilis sp. nov., isolated from a coal mine wastewater.</title>
        <authorList>
            <person name="Kim W."/>
        </authorList>
    </citation>
    <scope>NUCLEOTIDE SEQUENCE [LARGE SCALE GENOMIC DNA]</scope>
    <source>
        <strain evidence="2 3">CAU 1482</strain>
    </source>
</reference>
<dbReference type="Proteomes" id="UP000324738">
    <property type="component" value="Unassembled WGS sequence"/>
</dbReference>
<dbReference type="PROSITE" id="PS50828">
    <property type="entry name" value="SMR"/>
    <property type="match status" value="1"/>
</dbReference>
<feature type="domain" description="Smr" evidence="1">
    <location>
        <begin position="93"/>
        <end position="176"/>
    </location>
</feature>
<evidence type="ECO:0000313" key="2">
    <source>
        <dbReference type="EMBL" id="KAA0968254.1"/>
    </source>
</evidence>
<evidence type="ECO:0000259" key="1">
    <source>
        <dbReference type="PROSITE" id="PS50828"/>
    </source>
</evidence>
<dbReference type="InterPro" id="IPR002625">
    <property type="entry name" value="Smr_dom"/>
</dbReference>
<proteinExistence type="predicted"/>
<dbReference type="SUPFAM" id="SSF160443">
    <property type="entry name" value="SMR domain-like"/>
    <property type="match status" value="1"/>
</dbReference>
<dbReference type="SMART" id="SM00463">
    <property type="entry name" value="SMR"/>
    <property type="match status" value="1"/>
</dbReference>
<accession>A0A5B0DN95</accession>
<dbReference type="InterPro" id="IPR036063">
    <property type="entry name" value="Smr_dom_sf"/>
</dbReference>
<dbReference type="PANTHER" id="PTHR35562:SF2">
    <property type="entry name" value="DNA ENDONUCLEASE SMRA-RELATED"/>
    <property type="match status" value="1"/>
</dbReference>
<dbReference type="Gene3D" id="3.30.1370.110">
    <property type="match status" value="1"/>
</dbReference>
<name>A0A5B0DN95_9HYPH</name>
<dbReference type="RefSeq" id="WP_149301772.1">
    <property type="nucleotide sequence ID" value="NZ_VTWH01000006.1"/>
</dbReference>
<dbReference type="OrthoDB" id="7165597at2"/>
<dbReference type="EMBL" id="VTWH01000006">
    <property type="protein sequence ID" value="KAA0968254.1"/>
    <property type="molecule type" value="Genomic_DNA"/>
</dbReference>
<keyword evidence="3" id="KW-1185">Reference proteome</keyword>
<evidence type="ECO:0000313" key="3">
    <source>
        <dbReference type="Proteomes" id="UP000324738"/>
    </source>
</evidence>
<dbReference type="AlphaFoldDB" id="A0A5B0DN95"/>
<comment type="caution">
    <text evidence="2">The sequence shown here is derived from an EMBL/GenBank/DDBJ whole genome shotgun (WGS) entry which is preliminary data.</text>
</comment>
<dbReference type="PANTHER" id="PTHR35562">
    <property type="entry name" value="DNA ENDONUCLEASE SMRA-RELATED"/>
    <property type="match status" value="1"/>
</dbReference>
<dbReference type="Pfam" id="PF01713">
    <property type="entry name" value="Smr"/>
    <property type="match status" value="1"/>
</dbReference>
<sequence>MKRRRLLSGEEKQLWVSVARTATPLRGKTLPELAAEVATDFAEAVSQPVSAKVSPAVPDPSPVKKPGKLPLNLIDRPVRRKLGKGRISIDDRIDLHGKTEAVAHYALLNFLTAAHAAGTRHVLVITGRGSSLGSQGALRRALPHWLATDMFRRLVSGYETAARGHGGDGAFYLRLRRS</sequence>
<protein>
    <submittedName>
        <fullName evidence="2">DNA mismatch repair protein MutS</fullName>
    </submittedName>
</protein>
<gene>
    <name evidence="2" type="ORF">FPY71_18200</name>
</gene>